<evidence type="ECO:0000256" key="1">
    <source>
        <dbReference type="SAM" id="MobiDB-lite"/>
    </source>
</evidence>
<accession>R0MP94</accession>
<proteinExistence type="predicted"/>
<gene>
    <name evidence="2" type="ORF">NBO_18g0025</name>
</gene>
<protein>
    <submittedName>
        <fullName evidence="2">Uncharacterized protein</fullName>
    </submittedName>
</protein>
<sequence>MINEILTKFLQTTKFTTSKTERNFVPRRVGLGYDLVTEFNDPEIVKECKKKSRKIKEKCKDEKDEPSKLSLMKRRR</sequence>
<evidence type="ECO:0000313" key="2">
    <source>
        <dbReference type="EMBL" id="EOB14698.1"/>
    </source>
</evidence>
<dbReference type="Proteomes" id="UP000016927">
    <property type="component" value="Unassembled WGS sequence"/>
</dbReference>
<dbReference type="HOGENOM" id="CLU_2655116_0_0_1"/>
<feature type="compositionally biased region" description="Basic and acidic residues" evidence="1">
    <location>
        <begin position="58"/>
        <end position="67"/>
    </location>
</feature>
<name>R0MP94_NOSB1</name>
<dbReference type="EMBL" id="KB908926">
    <property type="protein sequence ID" value="EOB14698.1"/>
    <property type="molecule type" value="Genomic_DNA"/>
</dbReference>
<organism evidence="2 3">
    <name type="scientific">Nosema bombycis (strain CQ1 / CVCC 102059)</name>
    <name type="common">Microsporidian parasite</name>
    <name type="synonym">Pebrine of silkworm</name>
    <dbReference type="NCBI Taxonomy" id="578461"/>
    <lineage>
        <taxon>Eukaryota</taxon>
        <taxon>Fungi</taxon>
        <taxon>Fungi incertae sedis</taxon>
        <taxon>Microsporidia</taxon>
        <taxon>Nosematidae</taxon>
        <taxon>Nosema</taxon>
    </lineage>
</organism>
<evidence type="ECO:0000313" key="3">
    <source>
        <dbReference type="Proteomes" id="UP000016927"/>
    </source>
</evidence>
<keyword evidence="3" id="KW-1185">Reference proteome</keyword>
<dbReference type="AlphaFoldDB" id="R0MP94"/>
<feature type="region of interest" description="Disordered" evidence="1">
    <location>
        <begin position="56"/>
        <end position="76"/>
    </location>
</feature>
<reference evidence="2 3" key="1">
    <citation type="journal article" date="2013" name="BMC Genomics">
        <title>Comparative genomics of parasitic silkworm microsporidia reveal an association between genome expansion and host adaptation.</title>
        <authorList>
            <person name="Pan G."/>
            <person name="Xu J."/>
            <person name="Li T."/>
            <person name="Xia Q."/>
            <person name="Liu S.L."/>
            <person name="Zhang G."/>
            <person name="Li S."/>
            <person name="Li C."/>
            <person name="Liu H."/>
            <person name="Yang L."/>
            <person name="Liu T."/>
            <person name="Zhang X."/>
            <person name="Wu Z."/>
            <person name="Fan W."/>
            <person name="Dang X."/>
            <person name="Xiang H."/>
            <person name="Tao M."/>
            <person name="Li Y."/>
            <person name="Hu J."/>
            <person name="Li Z."/>
            <person name="Lin L."/>
            <person name="Luo J."/>
            <person name="Geng L."/>
            <person name="Wang L."/>
            <person name="Long M."/>
            <person name="Wan Y."/>
            <person name="He N."/>
            <person name="Zhang Z."/>
            <person name="Lu C."/>
            <person name="Keeling P.J."/>
            <person name="Wang J."/>
            <person name="Xiang Z."/>
            <person name="Zhou Z."/>
        </authorList>
    </citation>
    <scope>NUCLEOTIDE SEQUENCE [LARGE SCALE GENOMIC DNA]</scope>
    <source>
        <strain evidence="3">CQ1 / CVCC 102059</strain>
    </source>
</reference>
<dbReference type="VEuPathDB" id="MicrosporidiaDB:NBO_18g0025"/>